<organism evidence="5 6">
    <name type="scientific">Trachipleistophora hominis</name>
    <name type="common">Microsporidian parasite</name>
    <dbReference type="NCBI Taxonomy" id="72359"/>
    <lineage>
        <taxon>Eukaryota</taxon>
        <taxon>Fungi</taxon>
        <taxon>Fungi incertae sedis</taxon>
        <taxon>Microsporidia</taxon>
        <taxon>Pleistophoridae</taxon>
        <taxon>Trachipleistophora</taxon>
    </lineage>
</organism>
<evidence type="ECO:0000313" key="5">
    <source>
        <dbReference type="EMBL" id="ELQ76406.1"/>
    </source>
</evidence>
<feature type="compositionally biased region" description="Basic and acidic residues" evidence="3">
    <location>
        <begin position="174"/>
        <end position="214"/>
    </location>
</feature>
<dbReference type="GO" id="GO:0003723">
    <property type="term" value="F:RNA binding"/>
    <property type="evidence" value="ECO:0007669"/>
    <property type="project" value="UniProtKB-UniRule"/>
</dbReference>
<dbReference type="InterPro" id="IPR012677">
    <property type="entry name" value="Nucleotide-bd_a/b_plait_sf"/>
</dbReference>
<dbReference type="InterPro" id="IPR036388">
    <property type="entry name" value="WH-like_DNA-bd_sf"/>
</dbReference>
<reference evidence="5 6" key="1">
    <citation type="journal article" date="2012" name="PLoS Pathog.">
        <title>The genome of the obligate intracellular parasite Trachipleistophora hominis: new insights into microsporidian genome dynamics and reductive evolution.</title>
        <authorList>
            <person name="Heinz E."/>
            <person name="Williams T.A."/>
            <person name="Nakjang S."/>
            <person name="Noel C.J."/>
            <person name="Swan D.C."/>
            <person name="Goldberg A.V."/>
            <person name="Harris S.R."/>
            <person name="Weinmaier T."/>
            <person name="Markert S."/>
            <person name="Becher D."/>
            <person name="Bernhardt J."/>
            <person name="Dagan T."/>
            <person name="Hacker C."/>
            <person name="Lucocq J.M."/>
            <person name="Schweder T."/>
            <person name="Rattei T."/>
            <person name="Hall N."/>
            <person name="Hirt R.P."/>
            <person name="Embley T.M."/>
        </authorList>
    </citation>
    <scope>NUCLEOTIDE SEQUENCE [LARGE SCALE GENOMIC DNA]</scope>
</reference>
<sequence>MTELKKQLEFYFSNQNYHKDTYLRTTCEENDGIAIEKILKFKKLQPCNYSEEDVRKALAESKIVKINGDKLTKAEDKSYGEYVTRKHCDYTVVIEGLDKELSLEEIETELCKYFEPKLIRMMRNGKKKFLGVVKVELESVEEVERVVKLEIPVFGKKVVDGEEEQKGVVNGLQDDMRATKDTNEVAGDKEKDEEKKDDEGKNDEKRKKDEEDVNKMNGKNEMVQAEAGATKMKKEEKSVKKVKKNILKIYTEEDYRKIKGPKDNASEKRDEYLTKNKDKLYKFVSCKEWTIKDMKEIVKDVIFVDLEKKVLRFKEPPEQEKMKINDELEIMRMEQKECQEYAKGINFSDKKKRRKRSAR</sequence>
<name>L7JZC7_TRAHO</name>
<gene>
    <name evidence="5" type="ORF">THOM_0593</name>
</gene>
<proteinExistence type="predicted"/>
<dbReference type="SMART" id="SM00715">
    <property type="entry name" value="LA"/>
    <property type="match status" value="1"/>
</dbReference>
<dbReference type="SUPFAM" id="SSF54928">
    <property type="entry name" value="RNA-binding domain, RBD"/>
    <property type="match status" value="1"/>
</dbReference>
<evidence type="ECO:0000256" key="3">
    <source>
        <dbReference type="SAM" id="MobiDB-lite"/>
    </source>
</evidence>
<evidence type="ECO:0000313" key="6">
    <source>
        <dbReference type="Proteomes" id="UP000011185"/>
    </source>
</evidence>
<dbReference type="OrthoDB" id="439993at2759"/>
<dbReference type="OMA" id="TYLRTTC"/>
<dbReference type="InterPro" id="IPR036390">
    <property type="entry name" value="WH_DNA-bd_sf"/>
</dbReference>
<dbReference type="Gene3D" id="3.30.70.330">
    <property type="match status" value="1"/>
</dbReference>
<dbReference type="InterPro" id="IPR035979">
    <property type="entry name" value="RBD_domain_sf"/>
</dbReference>
<dbReference type="AlphaFoldDB" id="L7JZC7"/>
<dbReference type="EMBL" id="JH993849">
    <property type="protein sequence ID" value="ELQ76406.1"/>
    <property type="molecule type" value="Genomic_DNA"/>
</dbReference>
<dbReference type="Proteomes" id="UP000011185">
    <property type="component" value="Unassembled WGS sequence"/>
</dbReference>
<keyword evidence="6" id="KW-1185">Reference proteome</keyword>
<dbReference type="InterPro" id="IPR006630">
    <property type="entry name" value="La_HTH"/>
</dbReference>
<feature type="region of interest" description="Disordered" evidence="3">
    <location>
        <begin position="165"/>
        <end position="232"/>
    </location>
</feature>
<dbReference type="Gene3D" id="1.10.10.10">
    <property type="entry name" value="Winged helix-like DNA-binding domain superfamily/Winged helix DNA-binding domain"/>
    <property type="match status" value="1"/>
</dbReference>
<dbReference type="SUPFAM" id="SSF46785">
    <property type="entry name" value="Winged helix' DNA-binding domain"/>
    <property type="match status" value="1"/>
</dbReference>
<protein>
    <submittedName>
        <fullName evidence="5">RRM domain protein</fullName>
    </submittedName>
</protein>
<accession>L7JZC7</accession>
<dbReference type="Pfam" id="PF05383">
    <property type="entry name" value="La"/>
    <property type="match status" value="1"/>
</dbReference>
<dbReference type="VEuPathDB" id="MicrosporidiaDB:THOM_0593"/>
<evidence type="ECO:0000256" key="2">
    <source>
        <dbReference type="PROSITE-ProRule" id="PRU00332"/>
    </source>
</evidence>
<evidence type="ECO:0000256" key="1">
    <source>
        <dbReference type="ARBA" id="ARBA00022884"/>
    </source>
</evidence>
<keyword evidence="1 2" id="KW-0694">RNA-binding</keyword>
<dbReference type="PROSITE" id="PS50961">
    <property type="entry name" value="HTH_LA"/>
    <property type="match status" value="1"/>
</dbReference>
<feature type="domain" description="HTH La-type RNA-binding" evidence="4">
    <location>
        <begin position="1"/>
        <end position="83"/>
    </location>
</feature>
<dbReference type="HOGENOM" id="CLU_067903_0_0_1"/>
<evidence type="ECO:0000259" key="4">
    <source>
        <dbReference type="PROSITE" id="PS50961"/>
    </source>
</evidence>
<dbReference type="STRING" id="72359.L7JZC7"/>
<dbReference type="InParanoid" id="L7JZC7"/>